<organism evidence="2 4">
    <name type="scientific">Lysinibacillus sphaericus</name>
    <name type="common">Bacillus sphaericus</name>
    <dbReference type="NCBI Taxonomy" id="1421"/>
    <lineage>
        <taxon>Bacteria</taxon>
        <taxon>Bacillati</taxon>
        <taxon>Bacillota</taxon>
        <taxon>Bacilli</taxon>
        <taxon>Bacillales</taxon>
        <taxon>Bacillaceae</taxon>
        <taxon>Lysinibacillus</taxon>
    </lineage>
</organism>
<dbReference type="Proteomes" id="UP000238825">
    <property type="component" value="Chromosome"/>
</dbReference>
<dbReference type="EMBL" id="CP019980">
    <property type="protein sequence ID" value="AVK97253.1"/>
    <property type="molecule type" value="Genomic_DNA"/>
</dbReference>
<dbReference type="InterPro" id="IPR009589">
    <property type="entry name" value="PH_YyaB-like"/>
</dbReference>
<dbReference type="Proteomes" id="UP000255295">
    <property type="component" value="Unassembled WGS sequence"/>
</dbReference>
<evidence type="ECO:0000313" key="2">
    <source>
        <dbReference type="EMBL" id="AVK97253.1"/>
    </source>
</evidence>
<evidence type="ECO:0000259" key="1">
    <source>
        <dbReference type="Pfam" id="PF06713"/>
    </source>
</evidence>
<dbReference type="AlphaFoldDB" id="A0A2S0K1H6"/>
<evidence type="ECO:0000313" key="4">
    <source>
        <dbReference type="Proteomes" id="UP000238825"/>
    </source>
</evidence>
<dbReference type="GeneID" id="48277267"/>
<evidence type="ECO:0000313" key="3">
    <source>
        <dbReference type="EMBL" id="SUV16855.1"/>
    </source>
</evidence>
<dbReference type="Pfam" id="PF06713">
    <property type="entry name" value="bPH_4"/>
    <property type="match status" value="1"/>
</dbReference>
<accession>A0A2S0K1H6</accession>
<evidence type="ECO:0000313" key="5">
    <source>
        <dbReference type="Proteomes" id="UP000255295"/>
    </source>
</evidence>
<proteinExistence type="predicted"/>
<reference evidence="3 5" key="2">
    <citation type="submission" date="2018-06" db="EMBL/GenBank/DDBJ databases">
        <authorList>
            <consortium name="Pathogen Informatics"/>
            <person name="Doyle S."/>
        </authorList>
    </citation>
    <scope>NUCLEOTIDE SEQUENCE [LARGE SCALE GENOMIC DNA]</scope>
    <source>
        <strain evidence="3 5">NCTC10338</strain>
    </source>
</reference>
<dbReference type="RefSeq" id="WP_024363575.1">
    <property type="nucleotide sequence ID" value="NZ_BJNS01000001.1"/>
</dbReference>
<protein>
    <submittedName>
        <fullName evidence="3">Protein of uncharacterized function (DUF1200)</fullName>
    </submittedName>
</protein>
<gene>
    <name evidence="2" type="ORF">LS41612_13785</name>
    <name evidence="3" type="ORF">NCTC10338_01940</name>
</gene>
<feature type="domain" description="Uncharacterized protein YyaB-like PH" evidence="1">
    <location>
        <begin position="28"/>
        <end position="77"/>
    </location>
</feature>
<name>A0A2S0K1H6_LYSSH</name>
<dbReference type="GO" id="GO:0030153">
    <property type="term" value="P:bacteriocin immunity"/>
    <property type="evidence" value="ECO:0007669"/>
    <property type="project" value="InterPro"/>
</dbReference>
<dbReference type="EMBL" id="UFSZ01000001">
    <property type="protein sequence ID" value="SUV16855.1"/>
    <property type="molecule type" value="Genomic_DNA"/>
</dbReference>
<sequence>MVIIKNNMVQYSLQNRTDTLQIPYGLIKMKSNRHTTNPFVAPSLSVHHIEINYEKYKTIQISPKNRQAFVEALQQKNPSIHLDNCI</sequence>
<reference evidence="2 4" key="1">
    <citation type="submission" date="2017-03" db="EMBL/GenBank/DDBJ databases">
        <title>The whole genome sequencing and assembly of Lysinibacillus sphaericus DSM 28T strain.</title>
        <authorList>
            <person name="Lee Y.-J."/>
            <person name="Yi H."/>
            <person name="Bahn Y.-S."/>
            <person name="Kim J.F."/>
            <person name="Lee D.-W."/>
        </authorList>
    </citation>
    <scope>NUCLEOTIDE SEQUENCE [LARGE SCALE GENOMIC DNA]</scope>
    <source>
        <strain evidence="2 4">DSM 28</strain>
    </source>
</reference>